<keyword evidence="2" id="KW-0812">Transmembrane</keyword>
<protein>
    <submittedName>
        <fullName evidence="3">DUF5119 domain-containing protein</fullName>
    </submittedName>
</protein>
<evidence type="ECO:0000256" key="1">
    <source>
        <dbReference type="SAM" id="MobiDB-lite"/>
    </source>
</evidence>
<reference evidence="3 4" key="1">
    <citation type="submission" date="2018-11" db="EMBL/GenBank/DDBJ databases">
        <title>Genomes From Bacteria Associated with the Canine Oral Cavity: a Test Case for Automated Genome-Based Taxonomic Assignment.</title>
        <authorList>
            <person name="Coil D.A."/>
            <person name="Jospin G."/>
            <person name="Darling A.E."/>
            <person name="Wallis C."/>
            <person name="Davis I.J."/>
            <person name="Harris S."/>
            <person name="Eisen J.A."/>
            <person name="Holcombe L.J."/>
            <person name="O'Flynn C."/>
        </authorList>
    </citation>
    <scope>NUCLEOTIDE SEQUENCE [LARGE SCALE GENOMIC DNA]</scope>
    <source>
        <strain evidence="3 4">OH1047_COT-310</strain>
    </source>
</reference>
<dbReference type="EMBL" id="RQYF01000055">
    <property type="protein sequence ID" value="RRD89272.1"/>
    <property type="molecule type" value="Genomic_DNA"/>
</dbReference>
<keyword evidence="2" id="KW-0472">Membrane</keyword>
<accession>A0A3P2A1I2</accession>
<feature type="region of interest" description="Disordered" evidence="1">
    <location>
        <begin position="323"/>
        <end position="348"/>
    </location>
</feature>
<feature type="transmembrane region" description="Helical" evidence="2">
    <location>
        <begin position="38"/>
        <end position="62"/>
    </location>
</feature>
<name>A0A3P2A1I2_9BACE</name>
<dbReference type="Proteomes" id="UP000279562">
    <property type="component" value="Unassembled WGS sequence"/>
</dbReference>
<keyword evidence="4" id="KW-1185">Reference proteome</keyword>
<dbReference type="AlphaFoldDB" id="A0A3P2A1I2"/>
<evidence type="ECO:0000313" key="4">
    <source>
        <dbReference type="Proteomes" id="UP000279562"/>
    </source>
</evidence>
<dbReference type="InterPro" id="IPR033410">
    <property type="entry name" value="DUF5119"/>
</dbReference>
<gene>
    <name evidence="3" type="ORF">EII33_10355</name>
</gene>
<evidence type="ECO:0000313" key="3">
    <source>
        <dbReference type="EMBL" id="RRD89272.1"/>
    </source>
</evidence>
<evidence type="ECO:0000256" key="2">
    <source>
        <dbReference type="SAM" id="Phobius"/>
    </source>
</evidence>
<dbReference type="Pfam" id="PF17145">
    <property type="entry name" value="DUF5119"/>
    <property type="match status" value="1"/>
</dbReference>
<keyword evidence="2" id="KW-1133">Transmembrane helix</keyword>
<proteinExistence type="predicted"/>
<sequence>MTITTGNAGHKSENKKFMRTTEITSTRSMRTSMRKKRLHGIAFLLGASVIILLAAGVASLLASCDHKPFAFAPDSSVRVRVIFDWSNAPGASATGMSVYFFPSSGSPLRRDFPREGGLTELLPGTYRVLCLNNDSESALLRGTDTPESFEACAPPLPVQDGDGQEPAVSSPGMLWGTGGTSFTVTVPSDLPAPESPLVLCPEEQSYIYTVEIVNVRNLAGVSSAAFSLSGMSASLFPGTGRRSPSRSSLRFEAGIEEGTARLTGRVLCFGVSEAEDTSHRLTLSVALRDGSRRRISFDVSGQVNRATDRRHVHIRLDGLTIPAPAGEEGGGFQTGVDDWSTETRPIDL</sequence>
<organism evidence="3 4">
    <name type="scientific">Prevotella heparinolytica</name>
    <dbReference type="NCBI Taxonomy" id="28113"/>
    <lineage>
        <taxon>Bacteria</taxon>
        <taxon>Pseudomonadati</taxon>
        <taxon>Bacteroidota</taxon>
        <taxon>Bacteroidia</taxon>
        <taxon>Bacteroidales</taxon>
        <taxon>Bacteroidaceae</taxon>
        <taxon>Bacteroides</taxon>
    </lineage>
</organism>
<comment type="caution">
    <text evidence="3">The sequence shown here is derived from an EMBL/GenBank/DDBJ whole genome shotgun (WGS) entry which is preliminary data.</text>
</comment>